<evidence type="ECO:0000313" key="2">
    <source>
        <dbReference type="Proteomes" id="UP000516151"/>
    </source>
</evidence>
<dbReference type="KEGG" id="vg:77927443"/>
<dbReference type="EMBL" id="MT684598">
    <property type="protein sequence ID" value="QNN99229.1"/>
    <property type="molecule type" value="Genomic_DNA"/>
</dbReference>
<proteinExistence type="predicted"/>
<keyword evidence="2" id="KW-1185">Reference proteome</keyword>
<dbReference type="RefSeq" id="YP_010651736.1">
    <property type="nucleotide sequence ID" value="NC_070783.1"/>
</dbReference>
<name>A0A7G9UYX4_9CAUD</name>
<gene>
    <name evidence="1" type="primary">148</name>
    <name evidence="1" type="ORF">SEA_FAUST_148</name>
</gene>
<reference evidence="1 2" key="1">
    <citation type="submission" date="2020-06" db="EMBL/GenBank/DDBJ databases">
        <authorList>
            <person name="Arora M.N."/>
            <person name="Dalling M.T."/>
            <person name="Dawson S.P.M."/>
            <person name="Elia S.N."/>
            <person name="Burke B."/>
            <person name="Shaffer C.D."/>
            <person name="Weston-Hafer K.A."/>
            <person name="Garlena R.A."/>
            <person name="Russell D.A."/>
            <person name="Pope W.H."/>
            <person name="Jacobs-Sera D."/>
            <person name="Hatfull G.F."/>
        </authorList>
    </citation>
    <scope>NUCLEOTIDE SEQUENCE [LARGE SCALE GENOMIC DNA]</scope>
</reference>
<dbReference type="GeneID" id="77927443"/>
<dbReference type="Proteomes" id="UP000516151">
    <property type="component" value="Segment"/>
</dbReference>
<organism evidence="1 2">
    <name type="scientific">Streptomyces phage Faust</name>
    <dbReference type="NCBI Taxonomy" id="2767565"/>
    <lineage>
        <taxon>Viruses</taxon>
        <taxon>Duplodnaviria</taxon>
        <taxon>Heunggongvirae</taxon>
        <taxon>Uroviricota</taxon>
        <taxon>Caudoviricetes</taxon>
        <taxon>Stanwilliamsviridae</taxon>
        <taxon>Loccivirinae</taxon>
        <taxon>Faustvirus</taxon>
        <taxon>Faustvirus faust</taxon>
    </lineage>
</organism>
<evidence type="ECO:0000313" key="1">
    <source>
        <dbReference type="EMBL" id="QNN99229.1"/>
    </source>
</evidence>
<protein>
    <submittedName>
        <fullName evidence="1">Uncharacterized protein</fullName>
    </submittedName>
</protein>
<sequence length="66" mass="7641">MGRRIAKETPVRVHDPRSLNTEYRGQLGIIKDSQKLIGGIWSYKVKLNSGREVWFDEGELRVLKNT</sequence>
<accession>A0A7G9UYX4</accession>